<dbReference type="EMBL" id="QKOE01000012">
    <property type="protein sequence ID" value="PZA15672.1"/>
    <property type="molecule type" value="Genomic_DNA"/>
</dbReference>
<reference evidence="3 4" key="1">
    <citation type="submission" date="2018-06" db="EMBL/GenBank/DDBJ databases">
        <title>Azoarcus communis strain SWub3 genome.</title>
        <authorList>
            <person name="Zorraquino Salvo V."/>
            <person name="Toubiana D."/>
            <person name="Blumwald E."/>
        </authorList>
    </citation>
    <scope>NUCLEOTIDE SEQUENCE [LARGE SCALE GENOMIC DNA]</scope>
    <source>
        <strain evidence="3 4">SWub3</strain>
    </source>
</reference>
<dbReference type="OrthoDB" id="8527419at2"/>
<feature type="signal peptide" evidence="1">
    <location>
        <begin position="1"/>
        <end position="20"/>
    </location>
</feature>
<comment type="caution">
    <text evidence="3">The sequence shown here is derived from an EMBL/GenBank/DDBJ whole genome shotgun (WGS) entry which is preliminary data.</text>
</comment>
<evidence type="ECO:0000259" key="2">
    <source>
        <dbReference type="Pfam" id="PF16036"/>
    </source>
</evidence>
<proteinExistence type="predicted"/>
<dbReference type="Pfam" id="PF16036">
    <property type="entry name" value="Chalcone_3"/>
    <property type="match status" value="1"/>
</dbReference>
<dbReference type="RefSeq" id="WP_110526648.1">
    <property type="nucleotide sequence ID" value="NZ_QKOE01000012.1"/>
</dbReference>
<keyword evidence="4" id="KW-1185">Reference proteome</keyword>
<protein>
    <recommendedName>
        <fullName evidence="2">Chalcone isomerase domain-containing protein</fullName>
    </recommendedName>
</protein>
<name>A0A323URL9_9RHOO</name>
<dbReference type="InterPro" id="IPR016087">
    <property type="entry name" value="Chalcone_isomerase"/>
</dbReference>
<dbReference type="Proteomes" id="UP000248259">
    <property type="component" value="Unassembled WGS sequence"/>
</dbReference>
<evidence type="ECO:0000313" key="3">
    <source>
        <dbReference type="EMBL" id="PZA15672.1"/>
    </source>
</evidence>
<organism evidence="3 4">
    <name type="scientific">Parazoarcus communis SWub3 = DSM 12120</name>
    <dbReference type="NCBI Taxonomy" id="1121029"/>
    <lineage>
        <taxon>Bacteria</taxon>
        <taxon>Pseudomonadati</taxon>
        <taxon>Pseudomonadota</taxon>
        <taxon>Betaproteobacteria</taxon>
        <taxon>Rhodocyclales</taxon>
        <taxon>Zoogloeaceae</taxon>
        <taxon>Parazoarcus</taxon>
    </lineage>
</organism>
<accession>A0A323URL9</accession>
<sequence length="187" mass="19925">MKTLRLLLLLGALMGMPAIAAVGLPGAVSAAIGGPDGAPRALGSGEMRWFGLKLYDAALWVPAGQPWSLEGPYALALRYARNIPGERLVDTSIDEIRRLGYTDEAVLARWREALSRALPSVSSGDTLVGVRLAGGGARFWHLDRPTADIDDAELARAFFAIWLDPRTREPALRARLLGEHASAGAGS</sequence>
<keyword evidence="1" id="KW-0732">Signal</keyword>
<feature type="chain" id="PRO_5016278457" description="Chalcone isomerase domain-containing protein" evidence="1">
    <location>
        <begin position="21"/>
        <end position="187"/>
    </location>
</feature>
<evidence type="ECO:0000256" key="1">
    <source>
        <dbReference type="SAM" id="SignalP"/>
    </source>
</evidence>
<feature type="domain" description="Chalcone isomerase" evidence="2">
    <location>
        <begin position="50"/>
        <end position="178"/>
    </location>
</feature>
<evidence type="ECO:0000313" key="4">
    <source>
        <dbReference type="Proteomes" id="UP000248259"/>
    </source>
</evidence>
<gene>
    <name evidence="3" type="ORF">DNK49_15825</name>
</gene>
<dbReference type="AlphaFoldDB" id="A0A323URL9"/>